<reference evidence="1" key="1">
    <citation type="submission" date="2025-08" db="UniProtKB">
        <authorList>
            <consortium name="Ensembl"/>
        </authorList>
    </citation>
    <scope>IDENTIFICATION</scope>
</reference>
<dbReference type="Ensembl" id="ENSCSRT00000023245.1">
    <property type="protein sequence ID" value="ENSCSRP00000022267.1"/>
    <property type="gene ID" value="ENSCSRG00000016795.1"/>
</dbReference>
<organism evidence="1 2">
    <name type="scientific">Chelydra serpentina</name>
    <name type="common">Snapping turtle</name>
    <name type="synonym">Testudo serpentina</name>
    <dbReference type="NCBI Taxonomy" id="8475"/>
    <lineage>
        <taxon>Eukaryota</taxon>
        <taxon>Metazoa</taxon>
        <taxon>Chordata</taxon>
        <taxon>Craniata</taxon>
        <taxon>Vertebrata</taxon>
        <taxon>Euteleostomi</taxon>
        <taxon>Archelosauria</taxon>
        <taxon>Testudinata</taxon>
        <taxon>Testudines</taxon>
        <taxon>Cryptodira</taxon>
        <taxon>Durocryptodira</taxon>
        <taxon>Americhelydia</taxon>
        <taxon>Chelydroidea</taxon>
        <taxon>Chelydridae</taxon>
        <taxon>Chelydra</taxon>
    </lineage>
</organism>
<evidence type="ECO:0000313" key="1">
    <source>
        <dbReference type="Ensembl" id="ENSCSRP00000022267.1"/>
    </source>
</evidence>
<reference evidence="1" key="2">
    <citation type="submission" date="2025-09" db="UniProtKB">
        <authorList>
            <consortium name="Ensembl"/>
        </authorList>
    </citation>
    <scope>IDENTIFICATION</scope>
</reference>
<name>A0A8C3T2J5_CHESE</name>
<proteinExistence type="predicted"/>
<protein>
    <submittedName>
        <fullName evidence="1">Uncharacterized protein</fullName>
    </submittedName>
</protein>
<dbReference type="Proteomes" id="UP000694403">
    <property type="component" value="Unplaced"/>
</dbReference>
<accession>A0A8C3T2J5</accession>
<keyword evidence="2" id="KW-1185">Reference proteome</keyword>
<sequence>MYICGFFLCWFTPPFVPSFKPNGSVPKGVHLLQTPERSASLSLPSSWYYKCVPLHPTLPEGGHPSIQPLNNKEMPYQSLCNMPSSLYHIHPTSPLICLHLWEIMLPACYLQCHLKVRTGICMALL</sequence>
<evidence type="ECO:0000313" key="2">
    <source>
        <dbReference type="Proteomes" id="UP000694403"/>
    </source>
</evidence>
<dbReference type="AlphaFoldDB" id="A0A8C3T2J5"/>